<evidence type="ECO:0000259" key="8">
    <source>
        <dbReference type="PROSITE" id="PS50086"/>
    </source>
</evidence>
<evidence type="ECO:0000313" key="10">
    <source>
        <dbReference type="Proteomes" id="UP000799538"/>
    </source>
</evidence>
<keyword evidence="10" id="KW-1185">Reference proteome</keyword>
<feature type="transmembrane region" description="Helical" evidence="7">
    <location>
        <begin position="227"/>
        <end position="246"/>
    </location>
</feature>
<feature type="region of interest" description="Disordered" evidence="6">
    <location>
        <begin position="650"/>
        <end position="690"/>
    </location>
</feature>
<dbReference type="EMBL" id="ML992520">
    <property type="protein sequence ID" value="KAF2219120.1"/>
    <property type="molecule type" value="Genomic_DNA"/>
</dbReference>
<dbReference type="AlphaFoldDB" id="A0A6A6G101"/>
<dbReference type="OrthoDB" id="294251at2759"/>
<evidence type="ECO:0000256" key="4">
    <source>
        <dbReference type="ARBA" id="ARBA00023136"/>
    </source>
</evidence>
<evidence type="ECO:0000313" key="9">
    <source>
        <dbReference type="EMBL" id="KAF2219120.1"/>
    </source>
</evidence>
<dbReference type="PANTHER" id="PTHR33048">
    <property type="entry name" value="PTH11-LIKE INTEGRAL MEMBRANE PROTEIN (AFU_ORTHOLOGUE AFUA_5G11245)"/>
    <property type="match status" value="1"/>
</dbReference>
<dbReference type="Gene3D" id="1.10.8.270">
    <property type="entry name" value="putative rabgap domain of human tbc1 domain family member 14 like domains"/>
    <property type="match status" value="1"/>
</dbReference>
<evidence type="ECO:0000256" key="2">
    <source>
        <dbReference type="ARBA" id="ARBA00022692"/>
    </source>
</evidence>
<comment type="similarity">
    <text evidence="5">Belongs to the SAT4 family.</text>
</comment>
<keyword evidence="4 7" id="KW-0472">Membrane</keyword>
<dbReference type="Pfam" id="PF00566">
    <property type="entry name" value="RabGAP-TBC"/>
    <property type="match status" value="1"/>
</dbReference>
<dbReference type="Proteomes" id="UP000799538">
    <property type="component" value="Unassembled WGS sequence"/>
</dbReference>
<protein>
    <submittedName>
        <fullName evidence="9">Rab-GTPase-TBC domain-containing protein</fullName>
    </submittedName>
</protein>
<feature type="transmembrane region" description="Helical" evidence="7">
    <location>
        <begin position="105"/>
        <end position="125"/>
    </location>
</feature>
<sequence length="1131" mass="124673">MSNVTADSTGEEPYDPNPLVRPDYFIINGVLGICAVSVCVALRLYTRRFLLQRLAIDDWLVVAAWVLWFQNFIYAIAQILVKVALAAFFAAILSSADTKRQRRVLIWSTGIFSLFTITYAFVNLFQCGDPLLFLRQPDAMPTCLPVEPLKVVGIVSAVVNAVMDWLLMLLPSTLIWQNLMSSRMKVSAALVLLLGISGSLISIARIPVIAHSSWDEGDEGFYKLWKFFFLAFWENAVGLMAVSLAATRPLMRRALGESEDDRDRPEPRLPTIRFEEDSSGSKSEEKKDSQNSQPNEVPTLTSFEPFSSPGQTHDDSDDSCSSSKRSRSIYAPHRQNSVDGQQFTRNDDGSSTPPAQNKQSTSKATQSLMKTMMDTETTEGSLFNEHDLQYYRQHPSVLAHVDNKALRELSKSQSYFSMIRTLAGDLEQRDAEVVAMRKRLEEMARIFKDHLCQEHDLSRLDADRTLHDLTKSSRHPGDSGLERGLEDALDSPVTDSSLNPFSDSNVAELDRAPSAAPSEAKSSRRGSDTPSGANGTVKGMLSMFGGRQTIRASKTAKPAKKKEVPLATQLNSAKAAMYHKRKSSIGSNASSKNLLAPSAGPVEMNSIVEIENLPPPLTSQRDIQSQYPGYSADVYGFVIDSTRINEFMDKNRLSSPKPASNRGVDTPVTSASSVKSVPESENEGEIPEADQQSWTNYLKFDASSLGSLSWLPIASTTSTTPEEADGTLDSPTEMGQSDAVKILQTQLSDDFGRLQKARLIPWEKFLNATQPSVSETSSTSSYMPALFRRNTSTSVRSSPNPDIPPQLSSLPASLRADRTRLVLSGIPMALRSQIYTSIALETLQPDPDAYRTLVSLSTTSVDPSLLAEIEDDIPRTLPNNVFFRPSHPLSRRPSHLNGHASVPAPPAPQEPRGRSALRELLLAFLTRRPEIGYCQGMNLIAGYLLLMSPTTEAAFWTFTYLVEHVLADVYFDATLRGASIEICVLRSFVDELIPRLGRRLDEYGVEGRESAPYNWFLTAYASALGVEGVLRVWDVLLGLPNAGGTGFLIRFGTGLCKVFEEEMLALEGGFEIRGFMDGMGVGGKREGRRGGKVGIDGLVKAAWMLGGKIKDEEVKRRRRFFALRVDETAFG</sequence>
<dbReference type="GO" id="GO:0016020">
    <property type="term" value="C:membrane"/>
    <property type="evidence" value="ECO:0007669"/>
    <property type="project" value="UniProtKB-SubCell"/>
</dbReference>
<feature type="compositionally biased region" description="Basic and acidic residues" evidence="6">
    <location>
        <begin position="468"/>
        <end position="486"/>
    </location>
</feature>
<dbReference type="InterPro" id="IPR052337">
    <property type="entry name" value="SAT4-like"/>
</dbReference>
<accession>A0A6A6G101</accession>
<name>A0A6A6G101_9PEZI</name>
<feature type="transmembrane region" description="Helical" evidence="7">
    <location>
        <begin position="24"/>
        <end position="42"/>
    </location>
</feature>
<feature type="compositionally biased region" description="Polar residues" evidence="6">
    <location>
        <begin position="334"/>
        <end position="365"/>
    </location>
</feature>
<dbReference type="Pfam" id="PF20684">
    <property type="entry name" value="Fung_rhodopsin"/>
    <property type="match status" value="1"/>
</dbReference>
<evidence type="ECO:0000256" key="3">
    <source>
        <dbReference type="ARBA" id="ARBA00022989"/>
    </source>
</evidence>
<feature type="region of interest" description="Disordered" evidence="6">
    <location>
        <begin position="468"/>
        <end position="540"/>
    </location>
</feature>
<reference evidence="10" key="1">
    <citation type="journal article" date="2020" name="Stud. Mycol.">
        <title>101 Dothideomycetes genomes: A test case for predicting lifestyles and emergence of pathogens.</title>
        <authorList>
            <person name="Haridas S."/>
            <person name="Albert R."/>
            <person name="Binder M."/>
            <person name="Bloem J."/>
            <person name="LaButti K."/>
            <person name="Salamov A."/>
            <person name="Andreopoulos B."/>
            <person name="Baker S."/>
            <person name="Barry K."/>
            <person name="Bills G."/>
            <person name="Bluhm B."/>
            <person name="Cannon C."/>
            <person name="Castanera R."/>
            <person name="Culley D."/>
            <person name="Daum C."/>
            <person name="Ezra D."/>
            <person name="Gonzalez J."/>
            <person name="Henrissat B."/>
            <person name="Kuo A."/>
            <person name="Liang C."/>
            <person name="Lipzen A."/>
            <person name="Lutzoni F."/>
            <person name="Magnuson J."/>
            <person name="Mondo S."/>
            <person name="Nolan M."/>
            <person name="Ohm R."/>
            <person name="Pangilinan J."/>
            <person name="Park H.-J."/>
            <person name="Ramirez L."/>
            <person name="Alfaro M."/>
            <person name="Sun H."/>
            <person name="Tritt A."/>
            <person name="Yoshinaga Y."/>
            <person name="Zwiers L.-H."/>
            <person name="Turgeon B."/>
            <person name="Goodwin S."/>
            <person name="Spatafora J."/>
            <person name="Crous P."/>
            <person name="Grigoriev I."/>
        </authorList>
    </citation>
    <scope>NUCLEOTIDE SEQUENCE [LARGE SCALE GENOMIC DNA]</scope>
    <source>
        <strain evidence="10">CECT 20119</strain>
    </source>
</reference>
<feature type="region of interest" description="Disordered" evidence="6">
    <location>
        <begin position="790"/>
        <end position="811"/>
    </location>
</feature>
<dbReference type="PANTHER" id="PTHR33048:SF108">
    <property type="entry name" value="INTEGRAL MEMBRANE PROTEIN"/>
    <property type="match status" value="1"/>
</dbReference>
<dbReference type="SMART" id="SM00164">
    <property type="entry name" value="TBC"/>
    <property type="match status" value="1"/>
</dbReference>
<evidence type="ECO:0000256" key="7">
    <source>
        <dbReference type="SAM" id="Phobius"/>
    </source>
</evidence>
<feature type="region of interest" description="Disordered" evidence="6">
    <location>
        <begin position="893"/>
        <end position="912"/>
    </location>
</feature>
<gene>
    <name evidence="9" type="ORF">BDZ85DRAFT_285707</name>
</gene>
<evidence type="ECO:0000256" key="6">
    <source>
        <dbReference type="SAM" id="MobiDB-lite"/>
    </source>
</evidence>
<feature type="domain" description="Rab-GAP TBC" evidence="8">
    <location>
        <begin position="825"/>
        <end position="1040"/>
    </location>
</feature>
<evidence type="ECO:0000256" key="5">
    <source>
        <dbReference type="ARBA" id="ARBA00038359"/>
    </source>
</evidence>
<proteinExistence type="inferred from homology"/>
<keyword evidence="3 7" id="KW-1133">Transmembrane helix</keyword>
<feature type="transmembrane region" description="Helical" evidence="7">
    <location>
        <begin position="154"/>
        <end position="176"/>
    </location>
</feature>
<feature type="compositionally biased region" description="Polar residues" evidence="6">
    <location>
        <begin position="493"/>
        <end position="505"/>
    </location>
</feature>
<comment type="subcellular location">
    <subcellularLocation>
        <location evidence="1">Membrane</location>
        <topology evidence="1">Multi-pass membrane protein</topology>
    </subcellularLocation>
</comment>
<evidence type="ECO:0000256" key="1">
    <source>
        <dbReference type="ARBA" id="ARBA00004141"/>
    </source>
</evidence>
<dbReference type="PROSITE" id="PS50086">
    <property type="entry name" value="TBC_RABGAP"/>
    <property type="match status" value="1"/>
</dbReference>
<feature type="transmembrane region" description="Helical" evidence="7">
    <location>
        <begin position="188"/>
        <end position="207"/>
    </location>
</feature>
<dbReference type="InterPro" id="IPR049326">
    <property type="entry name" value="Rhodopsin_dom_fungi"/>
</dbReference>
<feature type="compositionally biased region" description="Polar residues" evidence="6">
    <location>
        <begin position="290"/>
        <end position="311"/>
    </location>
</feature>
<organism evidence="9 10">
    <name type="scientific">Elsinoe ampelina</name>
    <dbReference type="NCBI Taxonomy" id="302913"/>
    <lineage>
        <taxon>Eukaryota</taxon>
        <taxon>Fungi</taxon>
        <taxon>Dikarya</taxon>
        <taxon>Ascomycota</taxon>
        <taxon>Pezizomycotina</taxon>
        <taxon>Dothideomycetes</taxon>
        <taxon>Dothideomycetidae</taxon>
        <taxon>Myriangiales</taxon>
        <taxon>Elsinoaceae</taxon>
        <taxon>Elsinoe</taxon>
    </lineage>
</organism>
<dbReference type="InterPro" id="IPR000195">
    <property type="entry name" value="Rab-GAP-TBC_dom"/>
</dbReference>
<dbReference type="InterPro" id="IPR035969">
    <property type="entry name" value="Rab-GAP_TBC_sf"/>
</dbReference>
<dbReference type="Gene3D" id="1.10.472.80">
    <property type="entry name" value="Ypt/Rab-GAP domain of gyp1p, domain 3"/>
    <property type="match status" value="1"/>
</dbReference>
<dbReference type="SUPFAM" id="SSF47923">
    <property type="entry name" value="Ypt/Rab-GAP domain of gyp1p"/>
    <property type="match status" value="2"/>
</dbReference>
<feature type="region of interest" description="Disordered" evidence="6">
    <location>
        <begin position="256"/>
        <end position="365"/>
    </location>
</feature>
<keyword evidence="2 7" id="KW-0812">Transmembrane</keyword>